<dbReference type="InterPro" id="IPR003599">
    <property type="entry name" value="Ig_sub"/>
</dbReference>
<evidence type="ECO:0000313" key="6">
    <source>
        <dbReference type="EMBL" id="KAG0727681.1"/>
    </source>
</evidence>
<keyword evidence="7" id="KW-1185">Reference proteome</keyword>
<dbReference type="InterPro" id="IPR036179">
    <property type="entry name" value="Ig-like_dom_sf"/>
</dbReference>
<dbReference type="EMBL" id="JACEEZ010003076">
    <property type="protein sequence ID" value="KAG0727681.1"/>
    <property type="molecule type" value="Genomic_DNA"/>
</dbReference>
<dbReference type="InterPro" id="IPR007110">
    <property type="entry name" value="Ig-like_dom"/>
</dbReference>
<evidence type="ECO:0000256" key="2">
    <source>
        <dbReference type="ARBA" id="ARBA00023136"/>
    </source>
</evidence>
<evidence type="ECO:0000313" key="7">
    <source>
        <dbReference type="Proteomes" id="UP000770661"/>
    </source>
</evidence>
<protein>
    <submittedName>
        <fullName evidence="6">Nephrin</fullName>
    </submittedName>
</protein>
<dbReference type="SMART" id="SM00409">
    <property type="entry name" value="IG"/>
    <property type="match status" value="2"/>
</dbReference>
<keyword evidence="2" id="KW-0472">Membrane</keyword>
<proteinExistence type="predicted"/>
<dbReference type="AlphaFoldDB" id="A0A8J5D0V1"/>
<comment type="caution">
    <text evidence="6">The sequence shown here is derived from an EMBL/GenBank/DDBJ whole genome shotgun (WGS) entry which is preliminary data.</text>
</comment>
<dbReference type="Gene3D" id="2.60.40.10">
    <property type="entry name" value="Immunoglobulins"/>
    <property type="match status" value="4"/>
</dbReference>
<sequence>MTGGRSWSGRGGRTPQHAFPSPRRACWGALPSPPPTWWKDGRLIDSTYHYEPPPTSVRRGGQASSVPEIVNTIHLRALQKDNLRDVYTCKAANHELAPVLEATLQLDMNFGPEEVEIRGLEEAVSAGRPHQVVCEARESRPPAVLTWWLNGTMKKSVTHMTSLDGLVSTSTLELIIYSEDEGKLLTCRAENPDLPAASIEASHHLQVLYPPEVKVAAGPSLDLNHIKEGDDVYFDCHVKARPDPSKITWLFNGAELHHNASSRVMVVGRSLVMQKVTRRQAGSYACGATNSQGANTSSTIRLAVKYAPVCRVEQTDVYGVGRHEKTTVTCRVNADPPVTSYRWAFNNTGEFVNIPR</sequence>
<dbReference type="GO" id="GO:0016020">
    <property type="term" value="C:membrane"/>
    <property type="evidence" value="ECO:0007669"/>
    <property type="project" value="UniProtKB-SubCell"/>
</dbReference>
<dbReference type="PANTHER" id="PTHR23278:SF19">
    <property type="entry name" value="OBSCURIN"/>
    <property type="match status" value="1"/>
</dbReference>
<accession>A0A8J5D0V1</accession>
<dbReference type="Proteomes" id="UP000770661">
    <property type="component" value="Unassembled WGS sequence"/>
</dbReference>
<evidence type="ECO:0000256" key="1">
    <source>
        <dbReference type="ARBA" id="ARBA00004167"/>
    </source>
</evidence>
<evidence type="ECO:0000259" key="5">
    <source>
        <dbReference type="PROSITE" id="PS50835"/>
    </source>
</evidence>
<gene>
    <name evidence="6" type="primary">Nphs1_4</name>
    <name evidence="6" type="ORF">GWK47_034141</name>
</gene>
<dbReference type="InterPro" id="IPR003598">
    <property type="entry name" value="Ig_sub2"/>
</dbReference>
<feature type="domain" description="Ig-like" evidence="5">
    <location>
        <begin position="211"/>
        <end position="301"/>
    </location>
</feature>
<dbReference type="InterPro" id="IPR013162">
    <property type="entry name" value="CD80_C2-set"/>
</dbReference>
<dbReference type="InterPro" id="IPR013783">
    <property type="entry name" value="Ig-like_fold"/>
</dbReference>
<evidence type="ECO:0000256" key="3">
    <source>
        <dbReference type="ARBA" id="ARBA00023157"/>
    </source>
</evidence>
<comment type="subcellular location">
    <subcellularLocation>
        <location evidence="1">Membrane</location>
        <topology evidence="1">Single-pass membrane protein</topology>
    </subcellularLocation>
</comment>
<dbReference type="Pfam" id="PF08205">
    <property type="entry name" value="C2-set_2"/>
    <property type="match status" value="1"/>
</dbReference>
<reference evidence="6" key="1">
    <citation type="submission" date="2020-07" db="EMBL/GenBank/DDBJ databases">
        <title>The High-quality genome of the commercially important snow crab, Chionoecetes opilio.</title>
        <authorList>
            <person name="Jeong J.-H."/>
            <person name="Ryu S."/>
        </authorList>
    </citation>
    <scope>NUCLEOTIDE SEQUENCE</scope>
    <source>
        <strain evidence="6">MADBK_172401_WGS</strain>
        <tissue evidence="6">Digestive gland</tissue>
    </source>
</reference>
<dbReference type="InterPro" id="IPR013098">
    <property type="entry name" value="Ig_I-set"/>
</dbReference>
<dbReference type="PROSITE" id="PS50835">
    <property type="entry name" value="IG_LIKE"/>
    <property type="match status" value="2"/>
</dbReference>
<organism evidence="6 7">
    <name type="scientific">Chionoecetes opilio</name>
    <name type="common">Atlantic snow crab</name>
    <name type="synonym">Cancer opilio</name>
    <dbReference type="NCBI Taxonomy" id="41210"/>
    <lineage>
        <taxon>Eukaryota</taxon>
        <taxon>Metazoa</taxon>
        <taxon>Ecdysozoa</taxon>
        <taxon>Arthropoda</taxon>
        <taxon>Crustacea</taxon>
        <taxon>Multicrustacea</taxon>
        <taxon>Malacostraca</taxon>
        <taxon>Eumalacostraca</taxon>
        <taxon>Eucarida</taxon>
        <taxon>Decapoda</taxon>
        <taxon>Pleocyemata</taxon>
        <taxon>Brachyura</taxon>
        <taxon>Eubrachyura</taxon>
        <taxon>Majoidea</taxon>
        <taxon>Majidae</taxon>
        <taxon>Chionoecetes</taxon>
    </lineage>
</organism>
<feature type="domain" description="Ig-like" evidence="5">
    <location>
        <begin position="112"/>
        <end position="206"/>
    </location>
</feature>
<name>A0A8J5D0V1_CHIOP</name>
<dbReference type="Pfam" id="PF07679">
    <property type="entry name" value="I-set"/>
    <property type="match status" value="1"/>
</dbReference>
<feature type="region of interest" description="Disordered" evidence="4">
    <location>
        <begin position="1"/>
        <end position="26"/>
    </location>
</feature>
<dbReference type="SUPFAM" id="SSF48726">
    <property type="entry name" value="Immunoglobulin"/>
    <property type="match status" value="2"/>
</dbReference>
<dbReference type="OrthoDB" id="10006996at2759"/>
<dbReference type="PANTHER" id="PTHR23278">
    <property type="entry name" value="SIDESTEP PROTEIN"/>
    <property type="match status" value="1"/>
</dbReference>
<evidence type="ECO:0000256" key="4">
    <source>
        <dbReference type="SAM" id="MobiDB-lite"/>
    </source>
</evidence>
<dbReference type="SMART" id="SM00408">
    <property type="entry name" value="IGc2"/>
    <property type="match status" value="1"/>
</dbReference>
<keyword evidence="3" id="KW-1015">Disulfide bond</keyword>